<dbReference type="InterPro" id="IPR000836">
    <property type="entry name" value="PRTase_dom"/>
</dbReference>
<dbReference type="RefSeq" id="WP_012963924.1">
    <property type="nucleotide sequence ID" value="NC_013799.1"/>
</dbReference>
<dbReference type="GO" id="GO:0016757">
    <property type="term" value="F:glycosyltransferase activity"/>
    <property type="evidence" value="ECO:0007669"/>
    <property type="project" value="UniProtKB-KW"/>
</dbReference>
<keyword evidence="3" id="KW-0328">Glycosyltransferase</keyword>
<reference evidence="3 4" key="1">
    <citation type="journal article" date="2010" name="J. Bacteriol.">
        <title>Complete genome sequence of the thermophilic, obligately chemolithoautotrophic hydrogen-oxidizing bacterium Hydrogenobacter thermophilus TK-6.</title>
        <authorList>
            <person name="Arai H."/>
            <person name="Kanbe H."/>
            <person name="Ishii M."/>
            <person name="Igarashi Y."/>
        </authorList>
    </citation>
    <scope>NUCLEOTIDE SEQUENCE [LARGE SCALE GENOMIC DNA]</scope>
    <source>
        <strain evidence="4">DSM 6534 / IAM 12695 / TK-6 [Tokyo]</strain>
    </source>
</reference>
<dbReference type="Pfam" id="PF00156">
    <property type="entry name" value="Pribosyltran"/>
    <property type="match status" value="1"/>
</dbReference>
<evidence type="ECO:0000256" key="1">
    <source>
        <dbReference type="ARBA" id="ARBA00008007"/>
    </source>
</evidence>
<protein>
    <submittedName>
        <fullName evidence="3">Phosphoribosyltransferase</fullName>
    </submittedName>
</protein>
<evidence type="ECO:0000313" key="4">
    <source>
        <dbReference type="Proteomes" id="UP000002574"/>
    </source>
</evidence>
<dbReference type="AlphaFoldDB" id="D3DIU2"/>
<dbReference type="CDD" id="cd06223">
    <property type="entry name" value="PRTases_typeI"/>
    <property type="match status" value="1"/>
</dbReference>
<accession>D3DIU2</accession>
<feature type="domain" description="Phosphoribosyltransferase" evidence="2">
    <location>
        <begin position="122"/>
        <end position="212"/>
    </location>
</feature>
<comment type="similarity">
    <text evidence="1">Belongs to the ComF/GntX family.</text>
</comment>
<gene>
    <name evidence="3" type="ordered locus">HTH_1291</name>
</gene>
<evidence type="ECO:0000259" key="2">
    <source>
        <dbReference type="Pfam" id="PF00156"/>
    </source>
</evidence>
<keyword evidence="4" id="KW-1185">Reference proteome</keyword>
<keyword evidence="3" id="KW-0808">Transferase</keyword>
<dbReference type="InterPro" id="IPR051910">
    <property type="entry name" value="ComF/GntX_DNA_util-trans"/>
</dbReference>
<proteinExistence type="inferred from homology"/>
<organism evidence="3 4">
    <name type="scientific">Hydrogenobacter thermophilus (strain DSM 6534 / IAM 12695 / TK-6)</name>
    <dbReference type="NCBI Taxonomy" id="608538"/>
    <lineage>
        <taxon>Bacteria</taxon>
        <taxon>Pseudomonadati</taxon>
        <taxon>Aquificota</taxon>
        <taxon>Aquificia</taxon>
        <taxon>Aquificales</taxon>
        <taxon>Aquificaceae</taxon>
        <taxon>Hydrogenobacter</taxon>
    </lineage>
</organism>
<evidence type="ECO:0000313" key="3">
    <source>
        <dbReference type="EMBL" id="BAI69744.1"/>
    </source>
</evidence>
<dbReference type="PANTHER" id="PTHR47505">
    <property type="entry name" value="DNA UTILIZATION PROTEIN YHGH"/>
    <property type="match status" value="1"/>
</dbReference>
<dbReference type="Gene3D" id="3.40.50.2020">
    <property type="match status" value="1"/>
</dbReference>
<dbReference type="SUPFAM" id="SSF53271">
    <property type="entry name" value="PRTase-like"/>
    <property type="match status" value="1"/>
</dbReference>
<dbReference type="KEGG" id="hth:HTH_1291"/>
<dbReference type="InterPro" id="IPR029057">
    <property type="entry name" value="PRTase-like"/>
</dbReference>
<dbReference type="PANTHER" id="PTHR47505:SF1">
    <property type="entry name" value="DNA UTILIZATION PROTEIN YHGH"/>
    <property type="match status" value="1"/>
</dbReference>
<dbReference type="OrthoDB" id="9779910at2"/>
<name>D3DIU2_HYDTT</name>
<dbReference type="STRING" id="608538.HTH_1291"/>
<dbReference type="EMBL" id="AP011112">
    <property type="protein sequence ID" value="BAI69744.1"/>
    <property type="molecule type" value="Genomic_DNA"/>
</dbReference>
<dbReference type="eggNOG" id="COG1040">
    <property type="taxonomic scope" value="Bacteria"/>
</dbReference>
<dbReference type="Proteomes" id="UP000002574">
    <property type="component" value="Chromosome"/>
</dbReference>
<dbReference type="KEGG" id="hte:Hydth_1283"/>
<sequence>MIRFFAELIKSLGMCQEDCISCGGKISSWQQGFVCENCINSLKPHHPAEYKRLDYVKSYRVFGLYEGTLKDVILSIKFNANIPLAHWLGKVIAPYLWEYIDSTKPDIITTPAINLRRYWSRGFNHAEEILKGAEVPYISVFKRVGFQAPSAGLKKEERLKVVQTHLLKDEAIDLLENKKVLIFDDVLTTGATITRLAELSLMVGALEVHAFFVAKAL</sequence>